<keyword evidence="6 11" id="KW-0175">Coiled coil</keyword>
<name>A0A1G4KIV9_9SACH</name>
<keyword evidence="3 10" id="KW-0999">Mitochondrion inner membrane</keyword>
<comment type="subunit">
    <text evidence="10">Homooligomer.</text>
</comment>
<keyword evidence="7 10" id="KW-0496">Mitochondrion</keyword>
<comment type="subcellular location">
    <subcellularLocation>
        <location evidence="10">Mitochondrion inner membrane</location>
        <topology evidence="10">Multi-pass membrane protein</topology>
    </subcellularLocation>
</comment>
<dbReference type="InterPro" id="IPR008839">
    <property type="entry name" value="MDM33_fungi"/>
</dbReference>
<dbReference type="OrthoDB" id="5595506at2759"/>
<dbReference type="GO" id="GO:0007007">
    <property type="term" value="P:inner mitochondrial membrane organization"/>
    <property type="evidence" value="ECO:0007669"/>
    <property type="project" value="TreeGrafter"/>
</dbReference>
<dbReference type="GO" id="GO:0005743">
    <property type="term" value="C:mitochondrial inner membrane"/>
    <property type="evidence" value="ECO:0007669"/>
    <property type="project" value="UniProtKB-SubCell"/>
</dbReference>
<evidence type="ECO:0000256" key="6">
    <source>
        <dbReference type="ARBA" id="ARBA00023054"/>
    </source>
</evidence>
<gene>
    <name evidence="12" type="ORF">LAME_0H18866G</name>
</gene>
<evidence type="ECO:0000256" key="4">
    <source>
        <dbReference type="ARBA" id="ARBA00022946"/>
    </source>
</evidence>
<sequence>MLLHRSSLLKCGLKPVVIFRSRPYSTWHNTNENLRSTNSNVNSYKKMIDPYLSPVQAKWVESAAKLKEFSSSFKKNADKAKLAIQEANQKLAAAEQAGTDKRLGFDTDVETKGRIEGLPSERERSRTRWAKKLEFYFDSLQETIFTATRALNDVTGYSSIQKLRKSIDFMEKQLGNLKDEVKKSKALYNAAIEVRAQSQGEVNELLQRKNSWSPQDLERFTLLYKDDSLNLERETDAKNHLEQLEANEEELSDNLYRAILTRYHEEQIWSDKIRRTSTWGTFILMGMNIFLFLVFQLLLEPWKRRRLVGSFEDKVTQALEKQAILQSTQLSQMSDHISTSMDKNSKKGDLILSESSQNSEDAQLSTSSIRSAPPAANATYWSKLSYYLNVYFKSLSSWAQNLANKLKKLPGKGLNNTVTLTKAEIYTLALLFSCTGFSVSLLL</sequence>
<dbReference type="AlphaFoldDB" id="A0A1G4KIV9"/>
<comment type="similarity">
    <text evidence="1 10">Belongs to the SHE9 family.</text>
</comment>
<protein>
    <recommendedName>
        <fullName evidence="10">Sensitive to high expression protein 9, mitochondrial</fullName>
    </recommendedName>
</protein>
<evidence type="ECO:0000256" key="11">
    <source>
        <dbReference type="SAM" id="Coils"/>
    </source>
</evidence>
<dbReference type="EMBL" id="LT598480">
    <property type="protein sequence ID" value="SCV04491.1"/>
    <property type="molecule type" value="Genomic_DNA"/>
</dbReference>
<evidence type="ECO:0000256" key="1">
    <source>
        <dbReference type="ARBA" id="ARBA00007472"/>
    </source>
</evidence>
<keyword evidence="4 10" id="KW-0809">Transit peptide</keyword>
<evidence type="ECO:0000256" key="2">
    <source>
        <dbReference type="ARBA" id="ARBA00022692"/>
    </source>
</evidence>
<evidence type="ECO:0000256" key="9">
    <source>
        <dbReference type="ARBA" id="ARBA00024807"/>
    </source>
</evidence>
<feature type="coiled-coil region" evidence="11">
    <location>
        <begin position="160"/>
        <end position="187"/>
    </location>
</feature>
<dbReference type="PANTHER" id="PTHR31961">
    <property type="entry name" value="SENSITIVE TO HIGH EXPRESSION PROTEIN 9, MITOCHONDRIAL"/>
    <property type="match status" value="1"/>
</dbReference>
<dbReference type="Proteomes" id="UP000191144">
    <property type="component" value="Chromosome H"/>
</dbReference>
<proteinExistence type="inferred from homology"/>
<comment type="function">
    <text evidence="9">Required for the maintenance of the structure of the mitochondrial inner membrane. Involved in mitochondrial morphology. Causes growth arrest when highly overexpressed.</text>
</comment>
<evidence type="ECO:0000256" key="7">
    <source>
        <dbReference type="ARBA" id="ARBA00023128"/>
    </source>
</evidence>
<feature type="coiled-coil region" evidence="11">
    <location>
        <begin position="70"/>
        <end position="97"/>
    </location>
</feature>
<dbReference type="Pfam" id="PF05546">
    <property type="entry name" value="She9_MDM33"/>
    <property type="match status" value="1"/>
</dbReference>
<evidence type="ECO:0000256" key="8">
    <source>
        <dbReference type="ARBA" id="ARBA00023136"/>
    </source>
</evidence>
<feature type="coiled-coil region" evidence="11">
    <location>
        <begin position="234"/>
        <end position="261"/>
    </location>
</feature>
<organism evidence="12 13">
    <name type="scientific">Lachancea meyersii CBS 8951</name>
    <dbReference type="NCBI Taxonomy" id="1266667"/>
    <lineage>
        <taxon>Eukaryota</taxon>
        <taxon>Fungi</taxon>
        <taxon>Dikarya</taxon>
        <taxon>Ascomycota</taxon>
        <taxon>Saccharomycotina</taxon>
        <taxon>Saccharomycetes</taxon>
        <taxon>Saccharomycetales</taxon>
        <taxon>Saccharomycetaceae</taxon>
        <taxon>Lachancea</taxon>
    </lineage>
</organism>
<evidence type="ECO:0000256" key="10">
    <source>
        <dbReference type="RuleBase" id="RU364128"/>
    </source>
</evidence>
<evidence type="ECO:0000313" key="13">
    <source>
        <dbReference type="Proteomes" id="UP000191144"/>
    </source>
</evidence>
<keyword evidence="13" id="KW-1185">Reference proteome</keyword>
<accession>A0A1G4KIV9</accession>
<evidence type="ECO:0000256" key="5">
    <source>
        <dbReference type="ARBA" id="ARBA00022989"/>
    </source>
</evidence>
<feature type="transmembrane region" description="Helical" evidence="10">
    <location>
        <begin position="279"/>
        <end position="299"/>
    </location>
</feature>
<evidence type="ECO:0000256" key="3">
    <source>
        <dbReference type="ARBA" id="ARBA00022792"/>
    </source>
</evidence>
<evidence type="ECO:0000313" key="12">
    <source>
        <dbReference type="EMBL" id="SCV04491.1"/>
    </source>
</evidence>
<keyword evidence="5 10" id="KW-1133">Transmembrane helix</keyword>
<keyword evidence="2 10" id="KW-0812">Transmembrane</keyword>
<reference evidence="13" key="1">
    <citation type="submission" date="2016-03" db="EMBL/GenBank/DDBJ databases">
        <authorList>
            <person name="Devillers Hugo."/>
        </authorList>
    </citation>
    <scope>NUCLEOTIDE SEQUENCE [LARGE SCALE GENOMIC DNA]</scope>
</reference>
<dbReference type="PANTHER" id="PTHR31961:SF3">
    <property type="entry name" value="SENSITIVE TO HIGH EXPRESSION PROTEIN 9, MITOCHONDRIAL"/>
    <property type="match status" value="1"/>
</dbReference>
<comment type="caution">
    <text evidence="10">Lacks conserved residue(s) required for the propagation of feature annotation.</text>
</comment>
<keyword evidence="8 10" id="KW-0472">Membrane</keyword>